<reference evidence="1" key="1">
    <citation type="journal article" date="2022" name="bioRxiv">
        <title>Sequencing and chromosome-scale assembly of the giantPleurodeles waltlgenome.</title>
        <authorList>
            <person name="Brown T."/>
            <person name="Elewa A."/>
            <person name="Iarovenko S."/>
            <person name="Subramanian E."/>
            <person name="Araus A.J."/>
            <person name="Petzold A."/>
            <person name="Susuki M."/>
            <person name="Suzuki K.-i.T."/>
            <person name="Hayashi T."/>
            <person name="Toyoda A."/>
            <person name="Oliveira C."/>
            <person name="Osipova E."/>
            <person name="Leigh N.D."/>
            <person name="Simon A."/>
            <person name="Yun M.H."/>
        </authorList>
    </citation>
    <scope>NUCLEOTIDE SEQUENCE</scope>
    <source>
        <strain evidence="1">20211129_DDA</strain>
        <tissue evidence="1">Liver</tissue>
    </source>
</reference>
<sequence length="118" mass="12996">MQSCLIRFVMLDLHLEHIAPREQHLEVAEPDQSSSRIAIIGVALVNECCDRAPRLLPSAGGSVATPVPRPYLDLYERGLCNSSTASGAVTERGLCMREAKHRPPQTRCDCILPKLLFS</sequence>
<dbReference type="EMBL" id="JANPWB010000011">
    <property type="protein sequence ID" value="KAJ1133107.1"/>
    <property type="molecule type" value="Genomic_DNA"/>
</dbReference>
<evidence type="ECO:0000313" key="1">
    <source>
        <dbReference type="EMBL" id="KAJ1133107.1"/>
    </source>
</evidence>
<evidence type="ECO:0000313" key="2">
    <source>
        <dbReference type="Proteomes" id="UP001066276"/>
    </source>
</evidence>
<proteinExistence type="predicted"/>
<organism evidence="1 2">
    <name type="scientific">Pleurodeles waltl</name>
    <name type="common">Iberian ribbed newt</name>
    <dbReference type="NCBI Taxonomy" id="8319"/>
    <lineage>
        <taxon>Eukaryota</taxon>
        <taxon>Metazoa</taxon>
        <taxon>Chordata</taxon>
        <taxon>Craniata</taxon>
        <taxon>Vertebrata</taxon>
        <taxon>Euteleostomi</taxon>
        <taxon>Amphibia</taxon>
        <taxon>Batrachia</taxon>
        <taxon>Caudata</taxon>
        <taxon>Salamandroidea</taxon>
        <taxon>Salamandridae</taxon>
        <taxon>Pleurodelinae</taxon>
        <taxon>Pleurodeles</taxon>
    </lineage>
</organism>
<comment type="caution">
    <text evidence="1">The sequence shown here is derived from an EMBL/GenBank/DDBJ whole genome shotgun (WGS) entry which is preliminary data.</text>
</comment>
<keyword evidence="2" id="KW-1185">Reference proteome</keyword>
<name>A0AAV7PXN1_PLEWA</name>
<accession>A0AAV7PXN1</accession>
<protein>
    <submittedName>
        <fullName evidence="1">Uncharacterized protein</fullName>
    </submittedName>
</protein>
<gene>
    <name evidence="1" type="ORF">NDU88_011405</name>
</gene>
<dbReference type="Proteomes" id="UP001066276">
    <property type="component" value="Chromosome 7"/>
</dbReference>
<dbReference type="AlphaFoldDB" id="A0AAV7PXN1"/>